<dbReference type="InterPro" id="IPR041280">
    <property type="entry name" value="Big_10"/>
</dbReference>
<evidence type="ECO:0000256" key="6">
    <source>
        <dbReference type="ARBA" id="ARBA00023316"/>
    </source>
</evidence>
<gene>
    <name evidence="11" type="ORF">IRY30_07830</name>
</gene>
<dbReference type="CDD" id="cd13432">
    <property type="entry name" value="LDT_IgD_like_2"/>
    <property type="match status" value="1"/>
</dbReference>
<dbReference type="PROSITE" id="PS51257">
    <property type="entry name" value="PROKAR_LIPOPROTEIN"/>
    <property type="match status" value="1"/>
</dbReference>
<dbReference type="PANTHER" id="PTHR30582">
    <property type="entry name" value="L,D-TRANSPEPTIDASE"/>
    <property type="match status" value="1"/>
</dbReference>
<feature type="active site" description="Nucleophile" evidence="7">
    <location>
        <position position="347"/>
    </location>
</feature>
<evidence type="ECO:0000256" key="3">
    <source>
        <dbReference type="ARBA" id="ARBA00022960"/>
    </source>
</evidence>
<feature type="active site" description="Proton donor/acceptor" evidence="7">
    <location>
        <position position="329"/>
    </location>
</feature>
<dbReference type="RefSeq" id="WP_194556859.1">
    <property type="nucleotide sequence ID" value="NZ_JADKMY010000002.1"/>
</dbReference>
<dbReference type="InterPro" id="IPR038063">
    <property type="entry name" value="Transpep_catalytic_dom"/>
</dbReference>
<dbReference type="InterPro" id="IPR050979">
    <property type="entry name" value="LD-transpeptidase"/>
</dbReference>
<comment type="pathway">
    <text evidence="1 7">Cell wall biogenesis; peptidoglycan biosynthesis.</text>
</comment>
<evidence type="ECO:0000259" key="10">
    <source>
        <dbReference type="PROSITE" id="PS52029"/>
    </source>
</evidence>
<dbReference type="Proteomes" id="UP000635902">
    <property type="component" value="Unassembled WGS sequence"/>
</dbReference>
<dbReference type="EMBL" id="JADKMY010000002">
    <property type="protein sequence ID" value="MBF4553983.1"/>
    <property type="molecule type" value="Genomic_DNA"/>
</dbReference>
<accession>A0ABR9ZKM4</accession>
<evidence type="ECO:0000256" key="4">
    <source>
        <dbReference type="ARBA" id="ARBA00022984"/>
    </source>
</evidence>
<feature type="chain" id="PRO_5045086747" evidence="9">
    <location>
        <begin position="31"/>
        <end position="402"/>
    </location>
</feature>
<feature type="compositionally biased region" description="Basic and acidic residues" evidence="8">
    <location>
        <begin position="48"/>
        <end position="57"/>
    </location>
</feature>
<keyword evidence="3 7" id="KW-0133">Cell shape</keyword>
<dbReference type="PANTHER" id="PTHR30582:SF2">
    <property type="entry name" value="L,D-TRANSPEPTIDASE YCIB-RELATED"/>
    <property type="match status" value="1"/>
</dbReference>
<keyword evidence="9" id="KW-0732">Signal</keyword>
<evidence type="ECO:0000313" key="12">
    <source>
        <dbReference type="Proteomes" id="UP000635902"/>
    </source>
</evidence>
<dbReference type="PROSITE" id="PS52029">
    <property type="entry name" value="LD_TPASE"/>
    <property type="match status" value="1"/>
</dbReference>
<keyword evidence="6 7" id="KW-0961">Cell wall biogenesis/degradation</keyword>
<dbReference type="InterPro" id="IPR005490">
    <property type="entry name" value="LD_TPept_cat_dom"/>
</dbReference>
<reference evidence="11 12" key="1">
    <citation type="submission" date="2020-10" db="EMBL/GenBank/DDBJ databases">
        <title>Novel species in genus Corynebacterium.</title>
        <authorList>
            <person name="Zhang G."/>
        </authorList>
    </citation>
    <scope>NUCLEOTIDE SEQUENCE [LARGE SCALE GENOMIC DNA]</scope>
    <source>
        <strain evidence="11 12">DSM 45110</strain>
    </source>
</reference>
<evidence type="ECO:0000256" key="1">
    <source>
        <dbReference type="ARBA" id="ARBA00004752"/>
    </source>
</evidence>
<keyword evidence="4 7" id="KW-0573">Peptidoglycan synthesis</keyword>
<dbReference type="Gene3D" id="2.40.440.10">
    <property type="entry name" value="L,D-transpeptidase catalytic domain-like"/>
    <property type="match status" value="1"/>
</dbReference>
<dbReference type="Pfam" id="PF17964">
    <property type="entry name" value="Big_10"/>
    <property type="match status" value="1"/>
</dbReference>
<evidence type="ECO:0000256" key="5">
    <source>
        <dbReference type="ARBA" id="ARBA00023315"/>
    </source>
</evidence>
<sequence length="402" mass="43142">MRFFTTTSAARNGRSAAAILATAGLAFSLAACTIDTNDNTTESTTTESKPEDSKKSSEITVNVKDGDTAASVGDLLTVSSGEKLENVSLVNDAGLEVEGKKSEDGKKWVARQKLGYGRSYTLTASTKDDKLNSTFTTEVPAGQTNASLSPLDGSTVGTGQSVSFQFDTPITDRQAVEDLISIETTPKVEGAFYWISNQALRWRPENYWEPGTKVSVKADLYGHDLGGGVYGEVDRSANFTIGDSMHGVVDDNKKTMTVYKNGAVIKTIPVSLGHDGGRWSTPNGIYQVGDQHERLTMDSNTFGFSEAQGGYVTDVNYATQLSYSGIYVHGAPWASWALGNTNQSHGCVNASEADAQWVLQNFKRGDTIEIKNTTGETLSGNDGLGDWNIDWKTWKAGNADAV</sequence>
<evidence type="ECO:0000256" key="2">
    <source>
        <dbReference type="ARBA" id="ARBA00022679"/>
    </source>
</evidence>
<evidence type="ECO:0000313" key="11">
    <source>
        <dbReference type="EMBL" id="MBF4553983.1"/>
    </source>
</evidence>
<dbReference type="SUPFAM" id="SSF141523">
    <property type="entry name" value="L,D-transpeptidase catalytic domain-like"/>
    <property type="match status" value="1"/>
</dbReference>
<keyword evidence="2" id="KW-0808">Transferase</keyword>
<feature type="signal peptide" evidence="9">
    <location>
        <begin position="1"/>
        <end position="30"/>
    </location>
</feature>
<keyword evidence="12" id="KW-1185">Reference proteome</keyword>
<dbReference type="Pfam" id="PF03734">
    <property type="entry name" value="YkuD"/>
    <property type="match status" value="1"/>
</dbReference>
<evidence type="ECO:0000256" key="9">
    <source>
        <dbReference type="SAM" id="SignalP"/>
    </source>
</evidence>
<evidence type="ECO:0000256" key="7">
    <source>
        <dbReference type="PROSITE-ProRule" id="PRU01373"/>
    </source>
</evidence>
<evidence type="ECO:0000256" key="8">
    <source>
        <dbReference type="SAM" id="MobiDB-lite"/>
    </source>
</evidence>
<organism evidence="11 12">
    <name type="scientific">Corynebacterium suicordis DSM 45110</name>
    <dbReference type="NCBI Taxonomy" id="1121369"/>
    <lineage>
        <taxon>Bacteria</taxon>
        <taxon>Bacillati</taxon>
        <taxon>Actinomycetota</taxon>
        <taxon>Actinomycetes</taxon>
        <taxon>Mycobacteriales</taxon>
        <taxon>Corynebacteriaceae</taxon>
        <taxon>Corynebacterium</taxon>
    </lineage>
</organism>
<feature type="region of interest" description="Disordered" evidence="8">
    <location>
        <begin position="37"/>
        <end position="59"/>
    </location>
</feature>
<dbReference type="Gene3D" id="2.60.40.3780">
    <property type="match status" value="1"/>
</dbReference>
<name>A0ABR9ZKM4_9CORY</name>
<dbReference type="Gene3D" id="2.60.40.3710">
    <property type="match status" value="1"/>
</dbReference>
<feature type="compositionally biased region" description="Low complexity" evidence="8">
    <location>
        <begin position="37"/>
        <end position="47"/>
    </location>
</feature>
<proteinExistence type="predicted"/>
<protein>
    <submittedName>
        <fullName evidence="11">L,D-transpeptidase family protein</fullName>
    </submittedName>
</protein>
<dbReference type="CDD" id="cd16913">
    <property type="entry name" value="YkuD_like"/>
    <property type="match status" value="1"/>
</dbReference>
<feature type="domain" description="L,D-TPase catalytic" evidence="10">
    <location>
        <begin position="245"/>
        <end position="371"/>
    </location>
</feature>
<keyword evidence="5" id="KW-0012">Acyltransferase</keyword>
<comment type="caution">
    <text evidence="11">The sequence shown here is derived from an EMBL/GenBank/DDBJ whole genome shotgun (WGS) entry which is preliminary data.</text>
</comment>